<gene>
    <name evidence="2" type="ordered locus">Daes_2802</name>
</gene>
<organism evidence="2 3">
    <name type="scientific">Pseudodesulfovibrio aespoeensis (strain ATCC 700646 / DSM 10631 / Aspo-2)</name>
    <name type="common">Desulfovibrio aespoeensis</name>
    <dbReference type="NCBI Taxonomy" id="643562"/>
    <lineage>
        <taxon>Bacteria</taxon>
        <taxon>Pseudomonadati</taxon>
        <taxon>Thermodesulfobacteriota</taxon>
        <taxon>Desulfovibrionia</taxon>
        <taxon>Desulfovibrionales</taxon>
        <taxon>Desulfovibrionaceae</taxon>
    </lineage>
</organism>
<evidence type="ECO:0008006" key="4">
    <source>
        <dbReference type="Google" id="ProtNLM"/>
    </source>
</evidence>
<protein>
    <recommendedName>
        <fullName evidence="4">SHOCT domain-containing protein</fullName>
    </recommendedName>
</protein>
<evidence type="ECO:0000313" key="3">
    <source>
        <dbReference type="Proteomes" id="UP000002191"/>
    </source>
</evidence>
<dbReference type="AlphaFoldDB" id="E6VXI2"/>
<keyword evidence="1" id="KW-0472">Membrane</keyword>
<keyword evidence="3" id="KW-1185">Reference proteome</keyword>
<evidence type="ECO:0000313" key="2">
    <source>
        <dbReference type="EMBL" id="ADU63798.1"/>
    </source>
</evidence>
<keyword evidence="1" id="KW-1133">Transmembrane helix</keyword>
<feature type="transmembrane region" description="Helical" evidence="1">
    <location>
        <begin position="34"/>
        <end position="51"/>
    </location>
</feature>
<dbReference type="KEGG" id="das:Daes_2802"/>
<accession>E6VXI2</accession>
<reference evidence="2 3" key="2">
    <citation type="journal article" date="2014" name="Genome Announc.">
        <title>Complete Genome Sequence of the Subsurface, Mesophilic Sulfate-Reducing Bacterium Desulfovibrio aespoeensis Aspo-2.</title>
        <authorList>
            <person name="Pedersen K."/>
            <person name="Bengtsson A."/>
            <person name="Edlund J."/>
            <person name="Rabe L."/>
            <person name="Hazen T."/>
            <person name="Chakraborty R."/>
            <person name="Goodwin L."/>
            <person name="Shapiro N."/>
        </authorList>
    </citation>
    <scope>NUCLEOTIDE SEQUENCE [LARGE SCALE GENOMIC DNA]</scope>
    <source>
        <strain evidence="3">ATCC 700646 / DSM 10631 / Aspo-2</strain>
    </source>
</reference>
<dbReference type="EMBL" id="CP002431">
    <property type="protein sequence ID" value="ADU63798.1"/>
    <property type="molecule type" value="Genomic_DNA"/>
</dbReference>
<keyword evidence="1" id="KW-0812">Transmembrane</keyword>
<dbReference type="eggNOG" id="COG3462">
    <property type="taxonomic scope" value="Bacteria"/>
</dbReference>
<evidence type="ECO:0000256" key="1">
    <source>
        <dbReference type="SAM" id="Phobius"/>
    </source>
</evidence>
<reference evidence="3" key="1">
    <citation type="submission" date="2010-12" db="EMBL/GenBank/DDBJ databases">
        <title>Complete sequence of Desulfovibrio aespoeensis Aspo-2.</title>
        <authorList>
            <consortium name="US DOE Joint Genome Institute"/>
            <person name="Lucas S."/>
            <person name="Copeland A."/>
            <person name="Lapidus A."/>
            <person name="Cheng J.-F."/>
            <person name="Goodwin L."/>
            <person name="Pitluck S."/>
            <person name="Chertkov O."/>
            <person name="Misra M."/>
            <person name="Detter J.C."/>
            <person name="Han C."/>
            <person name="Tapia R."/>
            <person name="Land M."/>
            <person name="Hauser L."/>
            <person name="Kyrpides N."/>
            <person name="Ivanova N."/>
            <person name="Ovchinnikova G."/>
            <person name="Pedersen K."/>
            <person name="Jagevall S."/>
            <person name="Hazen T."/>
            <person name="Woyke T."/>
        </authorList>
    </citation>
    <scope>NUCLEOTIDE SEQUENCE [LARGE SCALE GENOMIC DNA]</scope>
    <source>
        <strain evidence="3">ATCC 700646 / DSM 10631 / Aspo-2</strain>
    </source>
</reference>
<proteinExistence type="predicted"/>
<dbReference type="Proteomes" id="UP000002191">
    <property type="component" value="Chromosome"/>
</dbReference>
<sequence>MNFLSSFGTWCTPGAWHGIGHGGGGMFGLFPLPLGPFLQIVLVGLLAYVLMRRFGTSDPAPARGQSPADILKRRYALGELDQETFVRMMKNLG</sequence>
<name>E6VXI2_PSEA9</name>
<dbReference type="HOGENOM" id="CLU_159099_3_0_7"/>